<evidence type="ECO:0000313" key="5">
    <source>
        <dbReference type="EMBL" id="KAK7843723.1"/>
    </source>
</evidence>
<feature type="domain" description="Glycosyltransferase N-terminal" evidence="4">
    <location>
        <begin position="17"/>
        <end position="246"/>
    </location>
</feature>
<keyword evidence="2" id="KW-0328">Glycosyltransferase</keyword>
<dbReference type="InterPro" id="IPR035595">
    <property type="entry name" value="UDP_glycos_trans_CS"/>
</dbReference>
<dbReference type="Proteomes" id="UP000237347">
    <property type="component" value="Unassembled WGS sequence"/>
</dbReference>
<dbReference type="CDD" id="cd03784">
    <property type="entry name" value="GT1_Gtf-like"/>
    <property type="match status" value="2"/>
</dbReference>
<gene>
    <name evidence="5" type="primary">UGT85A23_0</name>
    <name evidence="5" type="ORF">CFP56_012008</name>
</gene>
<evidence type="ECO:0000259" key="4">
    <source>
        <dbReference type="Pfam" id="PF26168"/>
    </source>
</evidence>
<protein>
    <submittedName>
        <fullName evidence="5">7-deoxyloganetin glucosyltransferase</fullName>
    </submittedName>
</protein>
<evidence type="ECO:0000256" key="2">
    <source>
        <dbReference type="ARBA" id="ARBA00022676"/>
    </source>
</evidence>
<dbReference type="PANTHER" id="PTHR11926:SF1516">
    <property type="entry name" value="GLYCOSYLTRANSFERASE"/>
    <property type="match status" value="1"/>
</dbReference>
<keyword evidence="3" id="KW-0808">Transferase</keyword>
<dbReference type="EMBL" id="PKMF04000198">
    <property type="protein sequence ID" value="KAK7843723.1"/>
    <property type="molecule type" value="Genomic_DNA"/>
</dbReference>
<sequence length="1058" mass="118360">MDSSNKAVVTDKPHALCIPYPAKSHIKGMLKLSKLLHHKGFHITFVNIEFNHQHFLQSRGPNSLDGLSDFRFETIPDGLPPSDHNATQDIHFLCDSVMKNFLAPFSDLLVKLNGATSKNPPVTCIILDGFMPFTITAAQELGIPIVMFFTISACSLMDESYFANGYLDRVIDWIPGMKNIRLRDLPSLVQTIDPNDAVFKLVIKVVERAPKASGIVIHTFNALEKEVLDALSTMFTHVYAIGPLQPLLINHLPNDVPKSIGYNLWKEETECLNWLNSKSPNSIIYVNFGSITEMDSSNKAVVTDKPHALCIPYPAKSHIKGMLKLSKLLHHKGFHITFVNIEFNHQHFLQSRGPNSLDGLSDFRFETIPDGLPPSDHNATQDIHFLCDSVMKNFLAPFSDLLVKLNGATSKNPPVTCIILDGFMPFTITAAQELGIPILNGFYVASFSQRQNESYFANGYLDRVIDWIPGMKNIRLRDLPSLVQTIDPNDAVFKLVIKVVERAPKASGIVIHTFNALEKEVLDALSTMFTHVYAIGPLQPLLINHLPNDVPKSIGYNLWKEETECLNWLNSKSPNSIIYAVVTDKPHAVCIPCPAQSHIKAMLKLSKLLHHKGFHITFVNTEFNHQRFLQSRGTNSLDGMSDFRFETIPDGLPPSDLNATQDLHFLCDSIMKNFLAPFSDLLVKLNGATSKNPPVTCIISDGFMPFSITAAQELGIPIVMFFTISACSLMGFMQLPSLKDKGIIPLKDESYFTNGYLDRVIDWIPGMKNIRLRDLPSFVQTIDPNDAVFKLVIEAAERAPKTSGIVIHTFNALEKEVLDALSTMFTHVYAIGPLQPLLINHLPNDLSKSIGYNLWKEETECLDWLNSKLPNSVIYVNFGSIIVMTRKQLIEFGCGLANSKHPFLWIIRSDLVVGESTILPPEFEVESKERGFIASWCPQEEVLNHPAVGGFITHSGWNSTIESVYAGVPMLCWPFLGDQQTNCKYTCNEWGIGMEIDNDVKREKVEKIVRELMETEKGKKMKKNAMEWKKIAEEATCPLGSSSINFNNLVSEVLLSKG</sequence>
<dbReference type="GO" id="GO:0080044">
    <property type="term" value="F:quercetin 7-O-glucosyltransferase activity"/>
    <property type="evidence" value="ECO:0007669"/>
    <property type="project" value="TreeGrafter"/>
</dbReference>
<dbReference type="InterPro" id="IPR002213">
    <property type="entry name" value="UDP_glucos_trans"/>
</dbReference>
<comment type="caution">
    <text evidence="5">The sequence shown here is derived from an EMBL/GenBank/DDBJ whole genome shotgun (WGS) entry which is preliminary data.</text>
</comment>
<feature type="domain" description="Glycosyltransferase N-terminal" evidence="4">
    <location>
        <begin position="310"/>
        <end position="540"/>
    </location>
</feature>
<dbReference type="SUPFAM" id="SSF53756">
    <property type="entry name" value="UDP-Glycosyltransferase/glycogen phosphorylase"/>
    <property type="match status" value="3"/>
</dbReference>
<name>A0AAW0KVW9_QUESU</name>
<keyword evidence="6" id="KW-1185">Reference proteome</keyword>
<evidence type="ECO:0000313" key="6">
    <source>
        <dbReference type="Proteomes" id="UP000237347"/>
    </source>
</evidence>
<dbReference type="PROSITE" id="PS00375">
    <property type="entry name" value="UDPGT"/>
    <property type="match status" value="1"/>
</dbReference>
<accession>A0AAW0KVW9</accession>
<reference evidence="5 6" key="1">
    <citation type="journal article" date="2018" name="Sci. Data">
        <title>The draft genome sequence of cork oak.</title>
        <authorList>
            <person name="Ramos A.M."/>
            <person name="Usie A."/>
            <person name="Barbosa P."/>
            <person name="Barros P.M."/>
            <person name="Capote T."/>
            <person name="Chaves I."/>
            <person name="Simoes F."/>
            <person name="Abreu I."/>
            <person name="Carrasquinho I."/>
            <person name="Faro C."/>
            <person name="Guimaraes J.B."/>
            <person name="Mendonca D."/>
            <person name="Nobrega F."/>
            <person name="Rodrigues L."/>
            <person name="Saibo N.J.M."/>
            <person name="Varela M.C."/>
            <person name="Egas C."/>
            <person name="Matos J."/>
            <person name="Miguel C.M."/>
            <person name="Oliveira M.M."/>
            <person name="Ricardo C.P."/>
            <person name="Goncalves S."/>
        </authorList>
    </citation>
    <scope>NUCLEOTIDE SEQUENCE [LARGE SCALE GENOMIC DNA]</scope>
    <source>
        <strain evidence="6">cv. HL8</strain>
    </source>
</reference>
<dbReference type="Pfam" id="PF00201">
    <property type="entry name" value="UDPGT"/>
    <property type="match status" value="1"/>
</dbReference>
<dbReference type="Gene3D" id="3.40.50.2000">
    <property type="entry name" value="Glycogen Phosphorylase B"/>
    <property type="match status" value="5"/>
</dbReference>
<dbReference type="GO" id="GO:0080043">
    <property type="term" value="F:quercetin 3-O-glucosyltransferase activity"/>
    <property type="evidence" value="ECO:0007669"/>
    <property type="project" value="TreeGrafter"/>
</dbReference>
<evidence type="ECO:0000256" key="1">
    <source>
        <dbReference type="ARBA" id="ARBA00009995"/>
    </source>
</evidence>
<dbReference type="FunFam" id="3.40.50.2000:FF:000065">
    <property type="entry name" value="Glycosyltransferase"/>
    <property type="match status" value="3"/>
</dbReference>
<dbReference type="InterPro" id="IPR058980">
    <property type="entry name" value="Glyco_transf_N"/>
</dbReference>
<dbReference type="FunFam" id="3.40.50.2000:FF:000027">
    <property type="entry name" value="Glycosyltransferase"/>
    <property type="match status" value="1"/>
</dbReference>
<organism evidence="5 6">
    <name type="scientific">Quercus suber</name>
    <name type="common">Cork oak</name>
    <dbReference type="NCBI Taxonomy" id="58331"/>
    <lineage>
        <taxon>Eukaryota</taxon>
        <taxon>Viridiplantae</taxon>
        <taxon>Streptophyta</taxon>
        <taxon>Embryophyta</taxon>
        <taxon>Tracheophyta</taxon>
        <taxon>Spermatophyta</taxon>
        <taxon>Magnoliopsida</taxon>
        <taxon>eudicotyledons</taxon>
        <taxon>Gunneridae</taxon>
        <taxon>Pentapetalae</taxon>
        <taxon>rosids</taxon>
        <taxon>fabids</taxon>
        <taxon>Fagales</taxon>
        <taxon>Fagaceae</taxon>
        <taxon>Quercus</taxon>
    </lineage>
</organism>
<dbReference type="PANTHER" id="PTHR11926">
    <property type="entry name" value="GLUCOSYL/GLUCURONOSYL TRANSFERASES"/>
    <property type="match status" value="1"/>
</dbReference>
<proteinExistence type="inferred from homology"/>
<comment type="similarity">
    <text evidence="1">Belongs to the UDP-glycosyltransferase family.</text>
</comment>
<evidence type="ECO:0000256" key="3">
    <source>
        <dbReference type="ARBA" id="ARBA00022679"/>
    </source>
</evidence>
<dbReference type="Pfam" id="PF26168">
    <property type="entry name" value="Glyco_transf_N"/>
    <property type="match status" value="2"/>
</dbReference>
<dbReference type="AlphaFoldDB" id="A0AAW0KVW9"/>